<dbReference type="GO" id="GO:0005975">
    <property type="term" value="P:carbohydrate metabolic process"/>
    <property type="evidence" value="ECO:0007669"/>
    <property type="project" value="InterPro"/>
</dbReference>
<organism evidence="2 3">
    <name type="scientific">Phanerochaete sordida</name>
    <dbReference type="NCBI Taxonomy" id="48140"/>
    <lineage>
        <taxon>Eukaryota</taxon>
        <taxon>Fungi</taxon>
        <taxon>Dikarya</taxon>
        <taxon>Basidiomycota</taxon>
        <taxon>Agaricomycotina</taxon>
        <taxon>Agaricomycetes</taxon>
        <taxon>Polyporales</taxon>
        <taxon>Phanerochaetaceae</taxon>
        <taxon>Phanerochaete</taxon>
    </lineage>
</organism>
<proteinExistence type="predicted"/>
<sequence length="372" mass="41279">MPAPSVGDDTTILKALAAMEDVYGPLRTLTNSAAQTWTPPPASSGHLGRYLWTDAFGVLNLITLHRLTSSPTYLTCAARLIDTVHSVLGKTRAQDQHLPGASPERPLGGGLRIGKEDEAGPDGDGQYHHYLTLWMFALNRMSIAAGDARYNDLAVQLAQAIHPAFVVHREAPRPRMRWKMSVDLAQPLVASEGNLDPVDGYVVFRLLQQTARDPAVLAPEIEDYRKIVDAKWRHMESDDPLDLGMTLWNVHWLAAEEAWAAAVMERASENLRELAFVCRYFEHPLEQRLAFREFGTCLGVKCATSLAEFPEENEDLLRLADDIIDEWEDAGLDEETGGGKVNIAVKKQGLRPITKVMYAAALIPGAFRRDFL</sequence>
<dbReference type="InterPro" id="IPR008928">
    <property type="entry name" value="6-hairpin_glycosidase_sf"/>
</dbReference>
<protein>
    <submittedName>
        <fullName evidence="2">Uncharacterized protein</fullName>
    </submittedName>
</protein>
<dbReference type="Proteomes" id="UP000703269">
    <property type="component" value="Unassembled WGS sequence"/>
</dbReference>
<reference evidence="2 3" key="1">
    <citation type="submission" date="2021-08" db="EMBL/GenBank/DDBJ databases">
        <title>Draft Genome Sequence of Phanerochaete sordida strain YK-624.</title>
        <authorList>
            <person name="Mori T."/>
            <person name="Dohra H."/>
            <person name="Suzuki T."/>
            <person name="Kawagishi H."/>
            <person name="Hirai H."/>
        </authorList>
    </citation>
    <scope>NUCLEOTIDE SEQUENCE [LARGE SCALE GENOMIC DNA]</scope>
    <source>
        <strain evidence="2 3">YK-624</strain>
    </source>
</reference>
<evidence type="ECO:0000256" key="1">
    <source>
        <dbReference type="SAM" id="MobiDB-lite"/>
    </source>
</evidence>
<evidence type="ECO:0000313" key="3">
    <source>
        <dbReference type="Proteomes" id="UP000703269"/>
    </source>
</evidence>
<keyword evidence="3" id="KW-1185">Reference proteome</keyword>
<comment type="caution">
    <text evidence="2">The sequence shown here is derived from an EMBL/GenBank/DDBJ whole genome shotgun (WGS) entry which is preliminary data.</text>
</comment>
<feature type="region of interest" description="Disordered" evidence="1">
    <location>
        <begin position="92"/>
        <end position="120"/>
    </location>
</feature>
<accession>A0A9P3G305</accession>
<dbReference type="SUPFAM" id="SSF48208">
    <property type="entry name" value="Six-hairpin glycosidases"/>
    <property type="match status" value="1"/>
</dbReference>
<gene>
    <name evidence="2" type="ORF">PsYK624_030280</name>
</gene>
<dbReference type="AlphaFoldDB" id="A0A9P3G305"/>
<dbReference type="EMBL" id="BPQB01000005">
    <property type="protein sequence ID" value="GJE86945.1"/>
    <property type="molecule type" value="Genomic_DNA"/>
</dbReference>
<name>A0A9P3G305_9APHY</name>
<dbReference type="OrthoDB" id="302966at2759"/>
<evidence type="ECO:0000313" key="2">
    <source>
        <dbReference type="EMBL" id="GJE86945.1"/>
    </source>
</evidence>